<organism evidence="2">
    <name type="scientific">Nitrosopumilaceae spindle-shaped virus</name>
    <dbReference type="NCBI Taxonomy" id="3065433"/>
    <lineage>
        <taxon>Viruses</taxon>
    </lineage>
</organism>
<dbReference type="EMBL" id="BK067783">
    <property type="protein sequence ID" value="DBA51722.1"/>
    <property type="molecule type" value="Genomic_DNA"/>
</dbReference>
<dbReference type="EMBL" id="BK067791">
    <property type="protein sequence ID" value="DBA52179.1"/>
    <property type="molecule type" value="Genomic_DNA"/>
</dbReference>
<evidence type="ECO:0000313" key="1">
    <source>
        <dbReference type="EMBL" id="DBA51722.1"/>
    </source>
</evidence>
<reference evidence="2" key="2">
    <citation type="submission" date="2024-03" db="EMBL/GenBank/DDBJ databases">
        <authorList>
            <person name="Ni Y."/>
            <person name="Xu T."/>
            <person name="Yan S."/>
            <person name="Chen L."/>
            <person name="Wang Y."/>
        </authorList>
    </citation>
    <scope>NUCLEOTIDE SEQUENCE</scope>
    <source>
        <strain evidence="2">NTT1</strain>
        <strain evidence="1">NTT2</strain>
    </source>
</reference>
<reference evidence="2" key="1">
    <citation type="journal article" date="2024" name="Environ. Microbiol. Rep.">
        <title>Hiding in plain sight: The discovery of complete genomes of 11 hypothetical spindle-shaped viruses that putatively infect mesophilic ammonia-oxidizing archaea.</title>
        <authorList>
            <person name="Ni Y."/>
            <person name="Xu T."/>
            <person name="Yan S."/>
            <person name="Chen L."/>
            <person name="Wang Y."/>
        </authorList>
    </citation>
    <scope>NUCLEOTIDE SEQUENCE</scope>
    <source>
        <strain evidence="2">NTT1</strain>
        <strain evidence="1">NTT2</strain>
    </source>
</reference>
<proteinExistence type="predicted"/>
<protein>
    <submittedName>
        <fullName evidence="1">ORF23</fullName>
    </submittedName>
    <submittedName>
        <fullName evidence="2">ORF38</fullName>
    </submittedName>
</protein>
<accession>A0AAT9JA84</accession>
<name>A0AAT9JA84_9VIRU</name>
<sequence length="47" mass="5528">MNGLFGFFIFVFLPCLGIFIFTQRETIWELIKPIKHSEDMTDKESTS</sequence>
<evidence type="ECO:0000313" key="2">
    <source>
        <dbReference type="EMBL" id="DBA52179.1"/>
    </source>
</evidence>